<evidence type="ECO:0000256" key="1">
    <source>
        <dbReference type="SAM" id="MobiDB-lite"/>
    </source>
</evidence>
<dbReference type="AlphaFoldDB" id="A0A2M4DLG2"/>
<sequence>MCARFYFGFILLLQCLVFHPLLLCAVDGRLLLLLLGDNIETPDRRTLLSARYAAAAATDDVDDDDEQGNKTSRKGERKNRGADDAVAGALHPQ</sequence>
<accession>A0A2M4DLG2</accession>
<evidence type="ECO:0000313" key="2">
    <source>
        <dbReference type="EMBL" id="MBW78400.1"/>
    </source>
</evidence>
<organism evidence="2">
    <name type="scientific">Anopheles darlingi</name>
    <name type="common">Mosquito</name>
    <dbReference type="NCBI Taxonomy" id="43151"/>
    <lineage>
        <taxon>Eukaryota</taxon>
        <taxon>Metazoa</taxon>
        <taxon>Ecdysozoa</taxon>
        <taxon>Arthropoda</taxon>
        <taxon>Hexapoda</taxon>
        <taxon>Insecta</taxon>
        <taxon>Pterygota</taxon>
        <taxon>Neoptera</taxon>
        <taxon>Endopterygota</taxon>
        <taxon>Diptera</taxon>
        <taxon>Nematocera</taxon>
        <taxon>Culicoidea</taxon>
        <taxon>Culicidae</taxon>
        <taxon>Anophelinae</taxon>
        <taxon>Anopheles</taxon>
    </lineage>
</organism>
<feature type="region of interest" description="Disordered" evidence="1">
    <location>
        <begin position="55"/>
        <end position="93"/>
    </location>
</feature>
<reference evidence="2" key="1">
    <citation type="submission" date="2018-01" db="EMBL/GenBank/DDBJ databases">
        <title>An insight into the sialome of Amazonian anophelines.</title>
        <authorList>
            <person name="Ribeiro J.M."/>
            <person name="Scarpassa V."/>
            <person name="Calvo E."/>
        </authorList>
    </citation>
    <scope>NUCLEOTIDE SEQUENCE</scope>
</reference>
<proteinExistence type="predicted"/>
<protein>
    <submittedName>
        <fullName evidence="2">Putative secreted protein</fullName>
    </submittedName>
</protein>
<name>A0A2M4DLG2_ANODA</name>
<dbReference type="EMBL" id="GGFL01014222">
    <property type="protein sequence ID" value="MBW78400.1"/>
    <property type="molecule type" value="Transcribed_RNA"/>
</dbReference>